<accession>A0A0B7B3N5</accession>
<reference evidence="3" key="1">
    <citation type="submission" date="2014-12" db="EMBL/GenBank/DDBJ databases">
        <title>Insight into the proteome of Arion vulgaris.</title>
        <authorList>
            <person name="Aradska J."/>
            <person name="Bulat T."/>
            <person name="Smidak R."/>
            <person name="Sarate P."/>
            <person name="Gangsoo J."/>
            <person name="Sialana F."/>
            <person name="Bilban M."/>
            <person name="Lubec G."/>
        </authorList>
    </citation>
    <scope>NUCLEOTIDE SEQUENCE</scope>
    <source>
        <tissue evidence="3">Skin</tissue>
    </source>
</reference>
<feature type="region of interest" description="Disordered" evidence="1">
    <location>
        <begin position="1"/>
        <end position="24"/>
    </location>
</feature>
<organism evidence="3">
    <name type="scientific">Arion vulgaris</name>
    <dbReference type="NCBI Taxonomy" id="1028688"/>
    <lineage>
        <taxon>Eukaryota</taxon>
        <taxon>Metazoa</taxon>
        <taxon>Spiralia</taxon>
        <taxon>Lophotrochozoa</taxon>
        <taxon>Mollusca</taxon>
        <taxon>Gastropoda</taxon>
        <taxon>Heterobranchia</taxon>
        <taxon>Euthyneura</taxon>
        <taxon>Panpulmonata</taxon>
        <taxon>Eupulmonata</taxon>
        <taxon>Stylommatophora</taxon>
        <taxon>Helicina</taxon>
        <taxon>Arionoidea</taxon>
        <taxon>Arionidae</taxon>
        <taxon>Arion</taxon>
    </lineage>
</organism>
<dbReference type="EMBL" id="HACG01039884">
    <property type="protein sequence ID" value="CEK86749.1"/>
    <property type="molecule type" value="Transcribed_RNA"/>
</dbReference>
<gene>
    <name evidence="3" type="primary">ORF155503</name>
    <name evidence="2" type="synonym">ORF155500</name>
</gene>
<protein>
    <submittedName>
        <fullName evidence="3">Uncharacterized protein</fullName>
    </submittedName>
</protein>
<feature type="compositionally biased region" description="Basic residues" evidence="1">
    <location>
        <begin position="12"/>
        <end position="21"/>
    </location>
</feature>
<dbReference type="AlphaFoldDB" id="A0A0B7B3N5"/>
<evidence type="ECO:0000256" key="1">
    <source>
        <dbReference type="SAM" id="MobiDB-lite"/>
    </source>
</evidence>
<proteinExistence type="predicted"/>
<evidence type="ECO:0000313" key="2">
    <source>
        <dbReference type="EMBL" id="CEK86749.1"/>
    </source>
</evidence>
<feature type="compositionally biased region" description="Polar residues" evidence="1">
    <location>
        <begin position="1"/>
        <end position="11"/>
    </location>
</feature>
<dbReference type="EMBL" id="HACG01039885">
    <property type="protein sequence ID" value="CEK86750.1"/>
    <property type="molecule type" value="Transcribed_RNA"/>
</dbReference>
<sequence>GSTSILVLSNRQSRRDRKTSHFHSQLPDNQCCLSKPIHFLIAANTHMSGTVDPHKPGNLNKLQQMAELDNEATKVFIQII</sequence>
<evidence type="ECO:0000313" key="3">
    <source>
        <dbReference type="EMBL" id="CEK86750.1"/>
    </source>
</evidence>
<feature type="non-terminal residue" evidence="3">
    <location>
        <position position="1"/>
    </location>
</feature>
<name>A0A0B7B3N5_9EUPU</name>